<organism evidence="9 10">
    <name type="scientific">Emiliania huxleyi (strain CCMP1516)</name>
    <dbReference type="NCBI Taxonomy" id="280463"/>
    <lineage>
        <taxon>Eukaryota</taxon>
        <taxon>Haptista</taxon>
        <taxon>Haptophyta</taxon>
        <taxon>Prymnesiophyceae</taxon>
        <taxon>Isochrysidales</taxon>
        <taxon>Noelaerhabdaceae</taxon>
        <taxon>Emiliania</taxon>
    </lineage>
</organism>
<dbReference type="GeneID" id="17281658"/>
<feature type="region of interest" description="Disordered" evidence="7">
    <location>
        <begin position="861"/>
        <end position="883"/>
    </location>
</feature>
<evidence type="ECO:0000256" key="2">
    <source>
        <dbReference type="ARBA" id="ARBA00010226"/>
    </source>
</evidence>
<dbReference type="PaxDb" id="2903-EOD36388"/>
<evidence type="ECO:0000256" key="1">
    <source>
        <dbReference type="ARBA" id="ARBA00004604"/>
    </source>
</evidence>
<evidence type="ECO:0000256" key="4">
    <source>
        <dbReference type="ARBA" id="ARBA00022737"/>
    </source>
</evidence>
<dbReference type="HOGENOM" id="CLU_010458_0_0_1"/>
<dbReference type="AlphaFoldDB" id="A0A0D3KKV3"/>
<dbReference type="InterPro" id="IPR001680">
    <property type="entry name" value="WD40_rpt"/>
</dbReference>
<evidence type="ECO:0000256" key="6">
    <source>
        <dbReference type="PROSITE-ProRule" id="PRU00221"/>
    </source>
</evidence>
<evidence type="ECO:0000256" key="7">
    <source>
        <dbReference type="SAM" id="MobiDB-lite"/>
    </source>
</evidence>
<dbReference type="STRING" id="2903.R1DLL0"/>
<reference evidence="10" key="1">
    <citation type="journal article" date="2013" name="Nature">
        <title>Pan genome of the phytoplankton Emiliania underpins its global distribution.</title>
        <authorList>
            <person name="Read B.A."/>
            <person name="Kegel J."/>
            <person name="Klute M.J."/>
            <person name="Kuo A."/>
            <person name="Lefebvre S.C."/>
            <person name="Maumus F."/>
            <person name="Mayer C."/>
            <person name="Miller J."/>
            <person name="Monier A."/>
            <person name="Salamov A."/>
            <person name="Young J."/>
            <person name="Aguilar M."/>
            <person name="Claverie J.M."/>
            <person name="Frickenhaus S."/>
            <person name="Gonzalez K."/>
            <person name="Herman E.K."/>
            <person name="Lin Y.C."/>
            <person name="Napier J."/>
            <person name="Ogata H."/>
            <person name="Sarno A.F."/>
            <person name="Shmutz J."/>
            <person name="Schroeder D."/>
            <person name="de Vargas C."/>
            <person name="Verret F."/>
            <person name="von Dassow P."/>
            <person name="Valentin K."/>
            <person name="Van de Peer Y."/>
            <person name="Wheeler G."/>
            <person name="Dacks J.B."/>
            <person name="Delwiche C.F."/>
            <person name="Dyhrman S.T."/>
            <person name="Glockner G."/>
            <person name="John U."/>
            <person name="Richards T."/>
            <person name="Worden A.Z."/>
            <person name="Zhang X."/>
            <person name="Grigoriev I.V."/>
            <person name="Allen A.E."/>
            <person name="Bidle K."/>
            <person name="Borodovsky M."/>
            <person name="Bowler C."/>
            <person name="Brownlee C."/>
            <person name="Cock J.M."/>
            <person name="Elias M."/>
            <person name="Gladyshev V.N."/>
            <person name="Groth M."/>
            <person name="Guda C."/>
            <person name="Hadaegh A."/>
            <person name="Iglesias-Rodriguez M.D."/>
            <person name="Jenkins J."/>
            <person name="Jones B.M."/>
            <person name="Lawson T."/>
            <person name="Leese F."/>
            <person name="Lindquist E."/>
            <person name="Lobanov A."/>
            <person name="Lomsadze A."/>
            <person name="Malik S.B."/>
            <person name="Marsh M.E."/>
            <person name="Mackinder L."/>
            <person name="Mock T."/>
            <person name="Mueller-Roeber B."/>
            <person name="Pagarete A."/>
            <person name="Parker M."/>
            <person name="Probert I."/>
            <person name="Quesneville H."/>
            <person name="Raines C."/>
            <person name="Rensing S.A."/>
            <person name="Riano-Pachon D.M."/>
            <person name="Richier S."/>
            <person name="Rokitta S."/>
            <person name="Shiraiwa Y."/>
            <person name="Soanes D.M."/>
            <person name="van der Giezen M."/>
            <person name="Wahlund T.M."/>
            <person name="Williams B."/>
            <person name="Wilson W."/>
            <person name="Wolfe G."/>
            <person name="Wurch L.L."/>
        </authorList>
    </citation>
    <scope>NUCLEOTIDE SEQUENCE</scope>
</reference>
<dbReference type="GO" id="GO:0000028">
    <property type="term" value="P:ribosomal small subunit assembly"/>
    <property type="evidence" value="ECO:0007669"/>
    <property type="project" value="TreeGrafter"/>
</dbReference>
<dbReference type="Proteomes" id="UP000013827">
    <property type="component" value="Unassembled WGS sequence"/>
</dbReference>
<proteinExistence type="inferred from homology"/>
<sequence>MRLSYEFSNLCGTVYRQGPLVFGPSGDVLYSAVGNRVQCFDLVRSRSFTFPFEARRNLTQIALSPDGAVLLGVDEEGHLILANVRRRVVVAHLNLKSKVTAVAFSPDGKWVAFAAGRLVQVWATPALERSFTPFALHRTFGGHGDDILCLRWSSDSLFLASGGTDLCVRIHSVHQIPGYVPASLSGHRAAVKAVFFDAADRTLYAVDRGGAVSVWELRERPDADQEAAAATAAELEAAGEAGRGEDRLGQWWELRERHYLDKGHARVTSAVMHAPSRLLVVGFSSGVFALYEMPSCNEIHTLSVSDGRIDATAVSPGGEWLAFGCAQLGQLLVWEWQAESYVLKQQGHFFAEILCLAYSPGGAIIATGGGDSKVKLWSPASGFCFVTFGEHTAPVVDLAFVPHGRALVSASLDGTVRAFDLLRYRNFQTLVTPTPVQFGCVAVDPSGEIVCAGSRDTYNVYVWNLQTAHLLETLSGHESPVSCLAFGASGSGPAPGCSRRRGRLTVRLWDFVSSSSSIEVLQHGADVLAVAFSPDGSMLAAATLDGAIALWDARDASQVASIDGRSDVAGGRSVLSKVSSKNAHGSKCFRSLCFSADGGALLAGGNSKFVCLYSVDERTLLRKYVLSNNAALDGVRMHLNSSHLTDAGPTQDLLLDADDDEAGGASAATPRSLARRSERVTRLAVRCACVRFAPDGRSWAAASTEGLLLFSLDEALNFDPTGLELETTPAAVVEAAQSGDFGRALPMALCLNEPGLLRGCWQLVPPEHIPIVAQQVPAPYLERLLRFLGGELERSTHVHAVMLWVQQLLLAHGQQLRDRPVAFEAPLRALHKGTRLRYEELGHMCNRNLFSLDFLIDQHGQPAAEAESGEQGGDESGAGTAAA</sequence>
<evidence type="ECO:0000256" key="3">
    <source>
        <dbReference type="ARBA" id="ARBA00022574"/>
    </source>
</evidence>
<dbReference type="InterPro" id="IPR036322">
    <property type="entry name" value="WD40_repeat_dom_sf"/>
</dbReference>
<evidence type="ECO:0000313" key="9">
    <source>
        <dbReference type="EnsemblProtists" id="EOD36388"/>
    </source>
</evidence>
<dbReference type="CDD" id="cd00200">
    <property type="entry name" value="WD40"/>
    <property type="match status" value="1"/>
</dbReference>
<dbReference type="SUPFAM" id="SSF50998">
    <property type="entry name" value="Quinoprotein alcohol dehydrogenase-like"/>
    <property type="match status" value="1"/>
</dbReference>
<keyword evidence="4" id="KW-0677">Repeat</keyword>
<dbReference type="KEGG" id="ehx:EMIHUDRAFT_467193"/>
<name>A0A0D3KKV3_EMIH1</name>
<dbReference type="PANTHER" id="PTHR19858:SF0">
    <property type="entry name" value="PERIODIC TRYPTOPHAN PROTEIN 2 HOMOLOG"/>
    <property type="match status" value="1"/>
</dbReference>
<feature type="domain" description="Small-subunit processome Utp12" evidence="8">
    <location>
        <begin position="752"/>
        <end position="856"/>
    </location>
</feature>
<dbReference type="RefSeq" id="XP_005788817.1">
    <property type="nucleotide sequence ID" value="XM_005788760.1"/>
</dbReference>
<dbReference type="PANTHER" id="PTHR19858">
    <property type="entry name" value="WD40 REPEAT PROTEIN"/>
    <property type="match status" value="1"/>
</dbReference>
<feature type="repeat" description="WD" evidence="6">
    <location>
        <begin position="353"/>
        <end position="378"/>
    </location>
</feature>
<dbReference type="GO" id="GO:0032040">
    <property type="term" value="C:small-subunit processome"/>
    <property type="evidence" value="ECO:0007669"/>
    <property type="project" value="TreeGrafter"/>
</dbReference>
<evidence type="ECO:0000259" key="8">
    <source>
        <dbReference type="Pfam" id="PF04003"/>
    </source>
</evidence>
<evidence type="ECO:0000256" key="5">
    <source>
        <dbReference type="ARBA" id="ARBA00023242"/>
    </source>
</evidence>
<feature type="repeat" description="WD" evidence="6">
    <location>
        <begin position="140"/>
        <end position="170"/>
    </location>
</feature>
<evidence type="ECO:0000313" key="10">
    <source>
        <dbReference type="Proteomes" id="UP000013827"/>
    </source>
</evidence>
<comment type="subcellular location">
    <subcellularLocation>
        <location evidence="1">Nucleus</location>
        <location evidence="1">Nucleolus</location>
    </subcellularLocation>
</comment>
<dbReference type="GO" id="GO:0034388">
    <property type="term" value="C:Pwp2p-containing subcomplex of 90S preribosome"/>
    <property type="evidence" value="ECO:0007669"/>
    <property type="project" value="TreeGrafter"/>
</dbReference>
<dbReference type="eggNOG" id="KOG0291">
    <property type="taxonomic scope" value="Eukaryota"/>
</dbReference>
<keyword evidence="5" id="KW-0539">Nucleus</keyword>
<dbReference type="Pfam" id="PF00400">
    <property type="entry name" value="WD40"/>
    <property type="match status" value="5"/>
</dbReference>
<keyword evidence="3 6" id="KW-0853">WD repeat</keyword>
<dbReference type="SUPFAM" id="SSF50978">
    <property type="entry name" value="WD40 repeat-like"/>
    <property type="match status" value="1"/>
</dbReference>
<reference evidence="9" key="2">
    <citation type="submission" date="2024-10" db="UniProtKB">
        <authorList>
            <consortium name="EnsemblProtists"/>
        </authorList>
    </citation>
    <scope>IDENTIFICATION</scope>
</reference>
<dbReference type="InterPro" id="IPR027145">
    <property type="entry name" value="PWP2"/>
</dbReference>
<dbReference type="EnsemblProtists" id="EOD36388">
    <property type="protein sequence ID" value="EOD36388"/>
    <property type="gene ID" value="EMIHUDRAFT_467193"/>
</dbReference>
<dbReference type="GO" id="GO:0000462">
    <property type="term" value="P:maturation of SSU-rRNA from tricistronic rRNA transcript (SSU-rRNA, 5.8S rRNA, LSU-rRNA)"/>
    <property type="evidence" value="ECO:0007669"/>
    <property type="project" value="TreeGrafter"/>
</dbReference>
<dbReference type="OMA" id="VYEWQSE"/>
<dbReference type="InterPro" id="IPR007148">
    <property type="entry name" value="SSU_processome_Utp12"/>
</dbReference>
<dbReference type="SMART" id="SM00320">
    <property type="entry name" value="WD40"/>
    <property type="match status" value="13"/>
</dbReference>
<feature type="repeat" description="WD" evidence="6">
    <location>
        <begin position="184"/>
        <end position="225"/>
    </location>
</feature>
<comment type="similarity">
    <text evidence="2">Belongs to the WD repeat PWP2 family.</text>
</comment>
<protein>
    <recommendedName>
        <fullName evidence="8">Small-subunit processome Utp12 domain-containing protein</fullName>
    </recommendedName>
</protein>
<dbReference type="Pfam" id="PF04003">
    <property type="entry name" value="Utp12"/>
    <property type="match status" value="1"/>
</dbReference>
<dbReference type="PROSITE" id="PS50294">
    <property type="entry name" value="WD_REPEATS_REGION"/>
    <property type="match status" value="2"/>
</dbReference>
<dbReference type="InterPro" id="IPR011047">
    <property type="entry name" value="Quinoprotein_ADH-like_sf"/>
</dbReference>
<keyword evidence="10" id="KW-1185">Reference proteome</keyword>
<feature type="repeat" description="WD" evidence="6">
    <location>
        <begin position="388"/>
        <end position="429"/>
    </location>
</feature>
<dbReference type="InterPro" id="IPR015943">
    <property type="entry name" value="WD40/YVTN_repeat-like_dom_sf"/>
</dbReference>
<dbReference type="PROSITE" id="PS50082">
    <property type="entry name" value="WD_REPEATS_2"/>
    <property type="match status" value="5"/>
</dbReference>
<accession>A0A0D3KKV3</accession>
<dbReference type="Gene3D" id="2.130.10.10">
    <property type="entry name" value="YVTN repeat-like/Quinoprotein amine dehydrogenase"/>
    <property type="match status" value="3"/>
</dbReference>
<feature type="repeat" description="WD" evidence="6">
    <location>
        <begin position="520"/>
        <end position="561"/>
    </location>
</feature>